<name>A0AB39CK63_9BURK</name>
<dbReference type="AlphaFoldDB" id="A0AB39CK63"/>
<dbReference type="RefSeq" id="WP_368643628.1">
    <property type="nucleotide sequence ID" value="NZ_CP158252.1"/>
</dbReference>
<evidence type="ECO:0000313" key="1">
    <source>
        <dbReference type="EMBL" id="XDJ42360.1"/>
    </source>
</evidence>
<protein>
    <submittedName>
        <fullName evidence="1">SIR2 family protein</fullName>
    </submittedName>
</protein>
<dbReference type="EMBL" id="CP158252">
    <property type="protein sequence ID" value="XDJ42360.1"/>
    <property type="molecule type" value="Genomic_DNA"/>
</dbReference>
<proteinExistence type="predicted"/>
<gene>
    <name evidence="1" type="ORF">ABRY99_01945</name>
</gene>
<organism evidence="1">
    <name type="scientific">Castellaniella ginsengisoli</name>
    <dbReference type="NCBI Taxonomy" id="546114"/>
    <lineage>
        <taxon>Bacteria</taxon>
        <taxon>Pseudomonadati</taxon>
        <taxon>Pseudomonadota</taxon>
        <taxon>Betaproteobacteria</taxon>
        <taxon>Burkholderiales</taxon>
        <taxon>Alcaligenaceae</taxon>
        <taxon>Castellaniella</taxon>
    </lineage>
</organism>
<accession>A0AB39CK63</accession>
<dbReference type="Pfam" id="PF13289">
    <property type="entry name" value="SIR2_2"/>
    <property type="match status" value="1"/>
</dbReference>
<reference evidence="1" key="1">
    <citation type="submission" date="2024-05" db="EMBL/GenBank/DDBJ databases">
        <authorList>
            <person name="Luo Y.-C."/>
            <person name="Nicholds J."/>
            <person name="Mortimer T."/>
            <person name="Maboni G."/>
        </authorList>
    </citation>
    <scope>NUCLEOTIDE SEQUENCE</scope>
    <source>
        <strain evidence="1">153920</strain>
    </source>
</reference>
<sequence length="1185" mass="135115">MIRDLADYSALKKLASALWGEEKNYHGAAVMIGAGFSRSAARTADSKKRLPLWPDMCKILAHDLNTTHTSDPLRLAEEYCAYFGKQALNDLIKKSINDTAWQPGYMYKMLLELPWSEVLTTNWDTLLERTVASVPQITYSIVSHAQNLASTKSPRITKLHGTINVSEELIFTQEEYRQYPIKHAAFVNFTRQVFIENELCLLGFSGDDPNFLQWAGWVRDNLTTHARRIYLVGALDLTTAKRKYLESINITAIDLSDLVREFDSDTRHEKATELFLQELGKLKPKPAWDWTPTRMVRTQMSTEEHNKTFKDHEYAAKLLEQQLPTLIADREGYPGWLVCPLKIRWQLVSQISDPYPNQKNLKFLSPENRAKILYEIAWRYDITNELPEPWLMEEFLNICDPATPCSLSKQQQLEIGLLVLKSTRWTDYDDREAEETAKRISEIIKSNASHWPEATNELLYHQALIARDSFDYMSLEKIADDLTCDSSIWKIRKASILAELNNYEAADPLVAEAYQELLMAHRNDKHSIYIFSRLAWAHWLLRGIQFSTLKGTWEPFPSIYRQALCDPEAYIEGIQSRISESLEKQEKKKNIEPSFEPGSYRDPSKTITLGGPSHPILLLDGLYRNVGMPLRWESVSFSVDHADKLVKLNDLDDIHRIPLAIRAASSEDAESIKSTLSRIQIACLDENFALYLQKHCIEAIEYWSEKRTTGTQQQKKHALNRLRVFIEVLARILVRATPTQAKEAFSLAIKLGNSPAMQHHWLLPALNHLIRYALKSIPESDQHELLLDTLSFPLGTEIGISDPLERWPNPVIEIPGERNSDRALDLRIEEIIDLISNDTKINRFALLRLLPLIDKKFLSSEENQKIAQKIWGAFKNDTLPNTGLLIHTLLELPSLDPDATNRIVRNRLFDIQGASLINREILMAMVGACYLTEGVRPNESQAIEYFNRLIIWRPEKDGRSSFELAFTKEDEEATAHWIGRALSESVIPSLSSAHLTRENFDKLIEFHNETTSSPVLSGYAYFGTMNVEMAEDTLNIIRKNLQAQEPKAVSYAAMAILKWVELTNTRAIPSLISRLIYLIESGRIISLQMLLDVVKKLLVKGLLTPEEIEVLTDSVPAIFDSASYEHIDPASGEAVSASIIREACVKLALAILNVQESSELQRITEKAQEDPLPEVRFAHITHLPS</sequence>